<reference evidence="2" key="1">
    <citation type="journal article" date="2014" name="Int. J. Syst. Evol. Microbiol.">
        <title>Complete genome sequence of Corynebacterium casei LMG S-19264T (=DSM 44701T), isolated from a smear-ripened cheese.</title>
        <authorList>
            <consortium name="US DOE Joint Genome Institute (JGI-PGF)"/>
            <person name="Walter F."/>
            <person name="Albersmeier A."/>
            <person name="Kalinowski J."/>
            <person name="Ruckert C."/>
        </authorList>
    </citation>
    <scope>NUCLEOTIDE SEQUENCE</scope>
    <source>
        <strain evidence="2">JCM 16108</strain>
    </source>
</reference>
<comment type="caution">
    <text evidence="2">The sequence shown here is derived from an EMBL/GenBank/DDBJ whole genome shotgun (WGS) entry which is preliminary data.</text>
</comment>
<name>A0A830FP15_9EURY</name>
<dbReference type="EMBL" id="JAGGKO010000001">
    <property type="protein sequence ID" value="MBP1953998.1"/>
    <property type="molecule type" value="Genomic_DNA"/>
</dbReference>
<dbReference type="PANTHER" id="PTHR22642">
    <property type="entry name" value="IMIDAZOLONEPROPIONASE"/>
    <property type="match status" value="1"/>
</dbReference>
<dbReference type="Proteomes" id="UP000765891">
    <property type="component" value="Unassembled WGS sequence"/>
</dbReference>
<gene>
    <name evidence="2" type="ORF">GCM10009017_03370</name>
    <name evidence="3" type="ORF">J2752_000879</name>
</gene>
<evidence type="ECO:0000313" key="3">
    <source>
        <dbReference type="EMBL" id="MBP1953998.1"/>
    </source>
</evidence>
<evidence type="ECO:0000313" key="4">
    <source>
        <dbReference type="Proteomes" id="UP000614609"/>
    </source>
</evidence>
<accession>A0A830FP15</accession>
<dbReference type="InterPro" id="IPR032466">
    <property type="entry name" value="Metal_Hydrolase"/>
</dbReference>
<dbReference type="RefSeq" id="WP_188869245.1">
    <property type="nucleotide sequence ID" value="NZ_BMOO01000001.1"/>
</dbReference>
<dbReference type="PANTHER" id="PTHR22642:SF2">
    <property type="entry name" value="PROTEIN LONG AFTER FAR-RED 3"/>
    <property type="match status" value="1"/>
</dbReference>
<organism evidence="2 4">
    <name type="scientific">Halarchaeum rubridurum</name>
    <dbReference type="NCBI Taxonomy" id="489911"/>
    <lineage>
        <taxon>Archaea</taxon>
        <taxon>Methanobacteriati</taxon>
        <taxon>Methanobacteriota</taxon>
        <taxon>Stenosarchaea group</taxon>
        <taxon>Halobacteria</taxon>
        <taxon>Halobacteriales</taxon>
        <taxon>Halobacteriaceae</taxon>
    </lineage>
</organism>
<dbReference type="OrthoDB" id="8791at2157"/>
<reference evidence="3" key="3">
    <citation type="submission" date="2021-03" db="EMBL/GenBank/DDBJ databases">
        <title>Genomic Encyclopedia of Type Strains, Phase IV (KMG-IV): sequencing the most valuable type-strain genomes for metagenomic binning, comparative biology and taxonomic classification.</title>
        <authorList>
            <person name="Goeker M."/>
        </authorList>
    </citation>
    <scope>NUCLEOTIDE SEQUENCE</scope>
    <source>
        <strain evidence="3">DSM 22443</strain>
    </source>
</reference>
<dbReference type="Gene3D" id="2.30.40.10">
    <property type="entry name" value="Urease, subunit C, domain 1"/>
    <property type="match status" value="2"/>
</dbReference>
<dbReference type="InterPro" id="IPR011059">
    <property type="entry name" value="Metal-dep_hydrolase_composite"/>
</dbReference>
<dbReference type="InterPro" id="IPR013108">
    <property type="entry name" value="Amidohydro_3"/>
</dbReference>
<dbReference type="AlphaFoldDB" id="A0A830FP15"/>
<proteinExistence type="predicted"/>
<dbReference type="SUPFAM" id="SSF51338">
    <property type="entry name" value="Composite domain of metallo-dependent hydrolases"/>
    <property type="match status" value="1"/>
</dbReference>
<keyword evidence="4" id="KW-1185">Reference proteome</keyword>
<dbReference type="Proteomes" id="UP000614609">
    <property type="component" value="Unassembled WGS sequence"/>
</dbReference>
<sequence length="349" mass="35616">MHADADVVLTGGEVHTLGEPDRTYDAVALRDGRIARLDSDYEIEFSVGVETDVIDLDGRVVLPGFVDAAAALGDGEATRRSRRAAARRASERGVTTVYDRVTGAAAGAYRELAAGGEGDLPLRVALDYAYGALDAAASLGARTGHGSERVWTGALAVPAVGDGDGDVTPAVRRDVLRRADEAGLRVAARVSDAESVANLLDNYERASADPGAARHRVVGVERVTPAVATRLAETGVVAVVPPESNAVDTLLDAGAHVAFGARGDGDGAYDPLAAVEAAVERGVGTTAALRAATAGGAYAGGDEGRYGTLAPGHAADLVVLDGSPWEKERVTDLDVTATVVGGEVGDDAR</sequence>
<dbReference type="Gene3D" id="3.20.20.140">
    <property type="entry name" value="Metal-dependent hydrolases"/>
    <property type="match status" value="1"/>
</dbReference>
<evidence type="ECO:0000313" key="2">
    <source>
        <dbReference type="EMBL" id="GGM56534.1"/>
    </source>
</evidence>
<dbReference type="EMBL" id="BMOO01000001">
    <property type="protein sequence ID" value="GGM56534.1"/>
    <property type="molecule type" value="Genomic_DNA"/>
</dbReference>
<protein>
    <submittedName>
        <fullName evidence="3">Putative amidohydrolase YtcJ</fullName>
    </submittedName>
</protein>
<feature type="domain" description="Amidohydrolase 3" evidence="1">
    <location>
        <begin position="72"/>
        <end position="344"/>
    </location>
</feature>
<dbReference type="GO" id="GO:0016810">
    <property type="term" value="F:hydrolase activity, acting on carbon-nitrogen (but not peptide) bonds"/>
    <property type="evidence" value="ECO:0007669"/>
    <property type="project" value="InterPro"/>
</dbReference>
<dbReference type="Pfam" id="PF07969">
    <property type="entry name" value="Amidohydro_3"/>
    <property type="match status" value="1"/>
</dbReference>
<evidence type="ECO:0000259" key="1">
    <source>
        <dbReference type="Pfam" id="PF07969"/>
    </source>
</evidence>
<reference evidence="2" key="2">
    <citation type="submission" date="2020-09" db="EMBL/GenBank/DDBJ databases">
        <authorList>
            <person name="Sun Q."/>
            <person name="Ohkuma M."/>
        </authorList>
    </citation>
    <scope>NUCLEOTIDE SEQUENCE</scope>
    <source>
        <strain evidence="2">JCM 16108</strain>
    </source>
</reference>
<dbReference type="SUPFAM" id="SSF51556">
    <property type="entry name" value="Metallo-dependent hydrolases"/>
    <property type="match status" value="1"/>
</dbReference>